<feature type="compositionally biased region" description="Low complexity" evidence="1">
    <location>
        <begin position="146"/>
        <end position="197"/>
    </location>
</feature>
<dbReference type="Proteomes" id="UP000663942">
    <property type="component" value="Chromosome"/>
</dbReference>
<organism evidence="3 4">
    <name type="scientific">Brevundimonas pondensis</name>
    <dbReference type="NCBI Taxonomy" id="2774189"/>
    <lineage>
        <taxon>Bacteria</taxon>
        <taxon>Pseudomonadati</taxon>
        <taxon>Pseudomonadota</taxon>
        <taxon>Alphaproteobacteria</taxon>
        <taxon>Caulobacterales</taxon>
        <taxon>Caulobacteraceae</taxon>
        <taxon>Brevundimonas</taxon>
    </lineage>
</organism>
<name>A0ABX7SMN9_9CAUL</name>
<protein>
    <recommendedName>
        <fullName evidence="2">DUF7666 domain-containing protein</fullName>
    </recommendedName>
</protein>
<evidence type="ECO:0000259" key="2">
    <source>
        <dbReference type="Pfam" id="PF24703"/>
    </source>
</evidence>
<proteinExistence type="predicted"/>
<evidence type="ECO:0000313" key="4">
    <source>
        <dbReference type="Proteomes" id="UP000663942"/>
    </source>
</evidence>
<keyword evidence="4" id="KW-1185">Reference proteome</keyword>
<dbReference type="InterPro" id="IPR056083">
    <property type="entry name" value="DUF7666"/>
</dbReference>
<dbReference type="Pfam" id="PF24703">
    <property type="entry name" value="DUF7666"/>
    <property type="match status" value="1"/>
</dbReference>
<dbReference type="RefSeq" id="WP_207825016.1">
    <property type="nucleotide sequence ID" value="NZ_CP062006.1"/>
</dbReference>
<gene>
    <name evidence="3" type="ORF">IFE19_01275</name>
</gene>
<feature type="domain" description="DUF7666" evidence="2">
    <location>
        <begin position="14"/>
        <end position="106"/>
    </location>
</feature>
<reference evidence="3 4" key="1">
    <citation type="submission" date="2020-09" db="EMBL/GenBank/DDBJ databases">
        <title>Brevundimonas sp. LVF1 isolated from an oligotrophic pond in Goettingen, Germany.</title>
        <authorList>
            <person name="Friedrich I."/>
            <person name="Klassen A."/>
            <person name="Neubauer H."/>
            <person name="Schneider D."/>
            <person name="Hertel R."/>
            <person name="Daniel R."/>
        </authorList>
    </citation>
    <scope>NUCLEOTIDE SEQUENCE [LARGE SCALE GENOMIC DNA]</scope>
    <source>
        <strain evidence="3 4">LVF1</strain>
    </source>
</reference>
<feature type="compositionally biased region" description="Low complexity" evidence="1">
    <location>
        <begin position="119"/>
        <end position="134"/>
    </location>
</feature>
<evidence type="ECO:0000256" key="1">
    <source>
        <dbReference type="SAM" id="MobiDB-lite"/>
    </source>
</evidence>
<feature type="region of interest" description="Disordered" evidence="1">
    <location>
        <begin position="113"/>
        <end position="201"/>
    </location>
</feature>
<dbReference type="EMBL" id="CP062006">
    <property type="protein sequence ID" value="QTC88067.1"/>
    <property type="molecule type" value="Genomic_DNA"/>
</dbReference>
<sequence>MAAKKKTAEATPVIRAIKAFDQNLKCRDFQFAIGETFTHVGTVKACEGGFHAITGHPLAVFGYYPPAGTRFCLVEQSGATDTDDGEKTASEILKVGQEIGLSALVQEAVKWVQERSTPEGETATGTRGAASSTGYQGAASSTGDYGAASSTGTRGAASSTGTRGAASSTGDYGAASSTGTRGAASSTGTRGAASSTGDQGAAMASGFEGRVMGADGNALFAIERETWNGPIVSIASGIVGQDGIKAGAWYQAKSGKLVEVQP</sequence>
<evidence type="ECO:0000313" key="3">
    <source>
        <dbReference type="EMBL" id="QTC88067.1"/>
    </source>
</evidence>
<accession>A0ABX7SMN9</accession>